<dbReference type="AlphaFoldDB" id="A0A559LRJ0"/>
<proteinExistence type="predicted"/>
<name>A0A559LRJ0_FUSOC</name>
<accession>A0A559LRJ0</accession>
<dbReference type="Proteomes" id="UP000320707">
    <property type="component" value="Unassembled WGS sequence"/>
</dbReference>
<sequence length="162" mass="18107">MQQVSWSSDPGFLAQDDRFYTITKGIIDRSAEVGFLYPDIDKPGELSQNSIELVERAILRKARQCVSGYGAEDFSVQHDVIYQSRDNGSSDRAARAAEMAVRAYRGHASLLEPVAAGLSNHLYTLLSHEAIASLRTIPPEDDLLYDWKWLSSSATFLSAYWC</sequence>
<evidence type="ECO:0000313" key="2">
    <source>
        <dbReference type="Proteomes" id="UP000320707"/>
    </source>
</evidence>
<protein>
    <submittedName>
        <fullName evidence="1">Uncharacterized protein</fullName>
    </submittedName>
</protein>
<reference evidence="1 2" key="1">
    <citation type="journal article" date="2019" name="Microbiol. Resour. Announc.">
        <title>High-quality draft genome sequence of Fusarium oxysporum f. sp. cubense strain 160527, a causal agent of Panama disease.</title>
        <authorList>
            <person name="Asai S."/>
            <person name="Ayukawa Y."/>
            <person name="Gan P."/>
            <person name="Masuda S."/>
            <person name="Komatsu K."/>
            <person name="Shirasu K."/>
            <person name="Arie T."/>
        </authorList>
    </citation>
    <scope>NUCLEOTIDE SEQUENCE [LARGE SCALE GENOMIC DNA]</scope>
    <source>
        <strain evidence="1 2">160527</strain>
    </source>
</reference>
<gene>
    <name evidence="1" type="ORF">Focb16_v006259</name>
</gene>
<dbReference type="EMBL" id="SRMI01000002">
    <property type="protein sequence ID" value="TVY77523.1"/>
    <property type="molecule type" value="Genomic_DNA"/>
</dbReference>
<evidence type="ECO:0000313" key="1">
    <source>
        <dbReference type="EMBL" id="TVY77523.1"/>
    </source>
</evidence>
<comment type="caution">
    <text evidence="1">The sequence shown here is derived from an EMBL/GenBank/DDBJ whole genome shotgun (WGS) entry which is preliminary data.</text>
</comment>
<organism evidence="1 2">
    <name type="scientific">Fusarium oxysporum f. sp. cubense</name>
    <dbReference type="NCBI Taxonomy" id="61366"/>
    <lineage>
        <taxon>Eukaryota</taxon>
        <taxon>Fungi</taxon>
        <taxon>Dikarya</taxon>
        <taxon>Ascomycota</taxon>
        <taxon>Pezizomycotina</taxon>
        <taxon>Sordariomycetes</taxon>
        <taxon>Hypocreomycetidae</taxon>
        <taxon>Hypocreales</taxon>
        <taxon>Nectriaceae</taxon>
        <taxon>Fusarium</taxon>
        <taxon>Fusarium oxysporum species complex</taxon>
    </lineage>
</organism>